<dbReference type="Pfam" id="PF01590">
    <property type="entry name" value="GAF"/>
    <property type="match status" value="1"/>
</dbReference>
<keyword evidence="17" id="KW-1185">Reference proteome</keyword>
<dbReference type="InterPro" id="IPR000700">
    <property type="entry name" value="PAS-assoc_C"/>
</dbReference>
<dbReference type="GO" id="GO:0000156">
    <property type="term" value="F:phosphorelay response regulator activity"/>
    <property type="evidence" value="ECO:0007669"/>
    <property type="project" value="TreeGrafter"/>
</dbReference>
<dbReference type="Pfam" id="PF08448">
    <property type="entry name" value="PAS_4"/>
    <property type="match status" value="1"/>
</dbReference>
<dbReference type="InterPro" id="IPR004358">
    <property type="entry name" value="Sig_transdc_His_kin-like_C"/>
</dbReference>
<dbReference type="SUPFAM" id="SSF47384">
    <property type="entry name" value="Homodimeric domain of signal transducing histidine kinase"/>
    <property type="match status" value="1"/>
</dbReference>
<comment type="subcellular location">
    <subcellularLocation>
        <location evidence="2">Membrane</location>
        <topology evidence="2">Multi-pass membrane protein</topology>
    </subcellularLocation>
</comment>
<dbReference type="SMART" id="SM00086">
    <property type="entry name" value="PAC"/>
    <property type="match status" value="2"/>
</dbReference>
<dbReference type="PANTHER" id="PTHR42878:SF7">
    <property type="entry name" value="SENSOR HISTIDINE KINASE GLRK"/>
    <property type="match status" value="1"/>
</dbReference>
<dbReference type="GO" id="GO:0000155">
    <property type="term" value="F:phosphorelay sensor kinase activity"/>
    <property type="evidence" value="ECO:0007669"/>
    <property type="project" value="InterPro"/>
</dbReference>
<dbReference type="InterPro" id="IPR036890">
    <property type="entry name" value="HATPase_C_sf"/>
</dbReference>
<dbReference type="SUPFAM" id="SSF55874">
    <property type="entry name" value="ATPase domain of HSP90 chaperone/DNA topoisomerase II/histidine kinase"/>
    <property type="match status" value="1"/>
</dbReference>
<dbReference type="EC" id="2.7.13.3" evidence="3"/>
<dbReference type="InterPro" id="IPR029016">
    <property type="entry name" value="GAF-like_dom_sf"/>
</dbReference>
<evidence type="ECO:0000256" key="12">
    <source>
        <dbReference type="ARBA" id="ARBA00023136"/>
    </source>
</evidence>
<dbReference type="Proteomes" id="UP000240708">
    <property type="component" value="Unassembled WGS sequence"/>
</dbReference>
<dbReference type="InterPro" id="IPR003594">
    <property type="entry name" value="HATPase_dom"/>
</dbReference>
<dbReference type="InterPro" id="IPR036097">
    <property type="entry name" value="HisK_dim/P_sf"/>
</dbReference>
<dbReference type="InterPro" id="IPR005467">
    <property type="entry name" value="His_kinase_dom"/>
</dbReference>
<evidence type="ECO:0000256" key="8">
    <source>
        <dbReference type="ARBA" id="ARBA00022777"/>
    </source>
</evidence>
<keyword evidence="9" id="KW-0067">ATP-binding</keyword>
<dbReference type="CDD" id="cd00130">
    <property type="entry name" value="PAS"/>
    <property type="match status" value="2"/>
</dbReference>
<evidence type="ECO:0000259" key="13">
    <source>
        <dbReference type="PROSITE" id="PS50109"/>
    </source>
</evidence>
<dbReference type="GO" id="GO:0007234">
    <property type="term" value="P:osmosensory signaling via phosphorelay pathway"/>
    <property type="evidence" value="ECO:0007669"/>
    <property type="project" value="TreeGrafter"/>
</dbReference>
<dbReference type="Gene3D" id="3.30.450.20">
    <property type="entry name" value="PAS domain"/>
    <property type="match status" value="2"/>
</dbReference>
<dbReference type="SMART" id="SM00065">
    <property type="entry name" value="GAF"/>
    <property type="match status" value="2"/>
</dbReference>
<dbReference type="InterPro" id="IPR013656">
    <property type="entry name" value="PAS_4"/>
</dbReference>
<evidence type="ECO:0000256" key="11">
    <source>
        <dbReference type="ARBA" id="ARBA00023012"/>
    </source>
</evidence>
<dbReference type="InterPro" id="IPR000014">
    <property type="entry name" value="PAS"/>
</dbReference>
<keyword evidence="6" id="KW-0812">Transmembrane</keyword>
<dbReference type="NCBIfam" id="TIGR00229">
    <property type="entry name" value="sensory_box"/>
    <property type="match status" value="2"/>
</dbReference>
<keyword evidence="11" id="KW-0902">Two-component regulatory system</keyword>
<evidence type="ECO:0000259" key="14">
    <source>
        <dbReference type="PROSITE" id="PS50112"/>
    </source>
</evidence>
<reference evidence="16 17" key="1">
    <citation type="submission" date="2018-03" db="EMBL/GenBank/DDBJ databases">
        <title>Genomic Encyclopedia of Archaeal and Bacterial Type Strains, Phase II (KMG-II): from individual species to whole genera.</title>
        <authorList>
            <person name="Goeker M."/>
        </authorList>
    </citation>
    <scope>NUCLEOTIDE SEQUENCE [LARGE SCALE GENOMIC DNA]</scope>
    <source>
        <strain evidence="16 17">DSM 28057</strain>
    </source>
</reference>
<dbReference type="InterPro" id="IPR050351">
    <property type="entry name" value="BphY/WalK/GraS-like"/>
</dbReference>
<dbReference type="PROSITE" id="PS50112">
    <property type="entry name" value="PAS"/>
    <property type="match status" value="2"/>
</dbReference>
<evidence type="ECO:0000256" key="4">
    <source>
        <dbReference type="ARBA" id="ARBA00022553"/>
    </source>
</evidence>
<dbReference type="SUPFAM" id="SSF55785">
    <property type="entry name" value="PYP-like sensor domain (PAS domain)"/>
    <property type="match status" value="2"/>
</dbReference>
<feature type="domain" description="PAC" evidence="15">
    <location>
        <begin position="549"/>
        <end position="605"/>
    </location>
</feature>
<sequence length="845" mass="96612">MNRSEKILSALGKSYFELEAEINLKKSLPKILHYLGESTSVDRVYIFKNHFNEAGEFCMSYKFEWNAPGVAPQIDFEFLQNLPWSIFPEIEHNLRKNLVINDLVKNTQNPVFFESMSEQGILSYLFVPIFSGKEFWGYIGFDNCSSEILFTQDQTSALLAFASTLGTKLLANRQKRKLMIGHKNYSLLVNNINEIVFRTDQEGRLEFVNKAWEKIAKFTINETIGQPLSDFFEKGSEELECIRDPNIRKKNTDGFEKDLLMKTKTGQKVWVKIKGKYNDLQLAAKEGVLGTIINIHSQKLAEEDAKKLNTLLQAVNETQLNFFEQEDFLTSMNSLLENLLSITGSQFGFTGEVLYDEQGNPYLKSHTISNISWSEETQKYYEQNFKVGIEFRNLKTLFGENLRTGEIVISNDCANDPRSGGVPQGHPPIKRYLGIPIYKGTEFLGLMGFANKPTDYTLEDVQFLEPIISGYANFIKAIRINRKRKESDAMYRLISENSGDIIAIHDFDLTFRYISPSIEKVLGYNPSEVIGKKPEDIFGKFKAKVTKLDGYDKMLISHFHKTTGEKIHLEILSRILYDEKGNPVGIVAASRDVTDRELVLKQLKKSLEKEKDLNKLKSRFISMISHELRTPLSTIISSIDLLKLITENLNDKTQKEKLSLHLDRIHLQVNRLTRVISDILTLENQSNKPSPRRNEKINLNRFLKTLIEDYFTVADIPQIEVNLPTDDKIIETDASLLSHAVKNIIENAIKYSPDSTEKPILDLIFEKNKFEIIVKDFGLGIPKEEQKHIFNSFFRAKNVSNIKGTGLGLNIVHEFVKKLGGKVSFSSKEGVGTTFIISMPYQEEK</sequence>
<dbReference type="Pfam" id="PF02518">
    <property type="entry name" value="HATPase_c"/>
    <property type="match status" value="1"/>
</dbReference>
<dbReference type="RefSeq" id="WP_106568237.1">
    <property type="nucleotide sequence ID" value="NZ_PYGF01000009.1"/>
</dbReference>
<dbReference type="PRINTS" id="PR00344">
    <property type="entry name" value="BCTRLSENSOR"/>
</dbReference>
<dbReference type="EMBL" id="PYGF01000009">
    <property type="protein sequence ID" value="PSL02686.1"/>
    <property type="molecule type" value="Genomic_DNA"/>
</dbReference>
<evidence type="ECO:0000256" key="10">
    <source>
        <dbReference type="ARBA" id="ARBA00022989"/>
    </source>
</evidence>
<comment type="catalytic activity">
    <reaction evidence="1">
        <text>ATP + protein L-histidine = ADP + protein N-phospho-L-histidine.</text>
        <dbReference type="EC" id="2.7.13.3"/>
    </reaction>
</comment>
<evidence type="ECO:0000256" key="3">
    <source>
        <dbReference type="ARBA" id="ARBA00012438"/>
    </source>
</evidence>
<dbReference type="InterPro" id="IPR035965">
    <property type="entry name" value="PAS-like_dom_sf"/>
</dbReference>
<dbReference type="InterPro" id="IPR003661">
    <property type="entry name" value="HisK_dim/P_dom"/>
</dbReference>
<gene>
    <name evidence="16" type="ORF">CLV48_109156</name>
</gene>
<keyword evidence="7" id="KW-0547">Nucleotide-binding</keyword>
<dbReference type="Gene3D" id="3.30.450.40">
    <property type="match status" value="2"/>
</dbReference>
<dbReference type="InterPro" id="IPR001610">
    <property type="entry name" value="PAC"/>
</dbReference>
<feature type="domain" description="PAS" evidence="14">
    <location>
        <begin position="181"/>
        <end position="232"/>
    </location>
</feature>
<dbReference type="CDD" id="cd00082">
    <property type="entry name" value="HisKA"/>
    <property type="match status" value="1"/>
</dbReference>
<feature type="domain" description="PAS" evidence="14">
    <location>
        <begin position="487"/>
        <end position="532"/>
    </location>
</feature>
<accession>A0A2P8DZN0</accession>
<dbReference type="Pfam" id="PF13426">
    <property type="entry name" value="PAS_9"/>
    <property type="match status" value="1"/>
</dbReference>
<protein>
    <recommendedName>
        <fullName evidence="3">histidine kinase</fullName>
        <ecNumber evidence="3">2.7.13.3</ecNumber>
    </recommendedName>
</protein>
<dbReference type="Pfam" id="PF13185">
    <property type="entry name" value="GAF_2"/>
    <property type="match status" value="1"/>
</dbReference>
<dbReference type="InterPro" id="IPR003018">
    <property type="entry name" value="GAF"/>
</dbReference>
<evidence type="ECO:0000256" key="1">
    <source>
        <dbReference type="ARBA" id="ARBA00000085"/>
    </source>
</evidence>
<evidence type="ECO:0000256" key="9">
    <source>
        <dbReference type="ARBA" id="ARBA00022840"/>
    </source>
</evidence>
<evidence type="ECO:0000256" key="7">
    <source>
        <dbReference type="ARBA" id="ARBA00022741"/>
    </source>
</evidence>
<keyword evidence="5" id="KW-0808">Transferase</keyword>
<dbReference type="AlphaFoldDB" id="A0A2P8DZN0"/>
<keyword evidence="10" id="KW-1133">Transmembrane helix</keyword>
<dbReference type="SUPFAM" id="SSF55781">
    <property type="entry name" value="GAF domain-like"/>
    <property type="match status" value="2"/>
</dbReference>
<dbReference type="PANTHER" id="PTHR42878">
    <property type="entry name" value="TWO-COMPONENT HISTIDINE KINASE"/>
    <property type="match status" value="1"/>
</dbReference>
<keyword evidence="4" id="KW-0597">Phosphoprotein</keyword>
<keyword evidence="8" id="KW-0418">Kinase</keyword>
<dbReference type="PROSITE" id="PS50113">
    <property type="entry name" value="PAC"/>
    <property type="match status" value="1"/>
</dbReference>
<dbReference type="Gene3D" id="3.30.565.10">
    <property type="entry name" value="Histidine kinase-like ATPase, C-terminal domain"/>
    <property type="match status" value="1"/>
</dbReference>
<dbReference type="Pfam" id="PF00512">
    <property type="entry name" value="HisKA"/>
    <property type="match status" value="1"/>
</dbReference>
<evidence type="ECO:0000256" key="6">
    <source>
        <dbReference type="ARBA" id="ARBA00022692"/>
    </source>
</evidence>
<dbReference type="Gene3D" id="1.10.287.130">
    <property type="match status" value="1"/>
</dbReference>
<dbReference type="OrthoDB" id="9808408at2"/>
<keyword evidence="12" id="KW-0472">Membrane</keyword>
<evidence type="ECO:0000256" key="2">
    <source>
        <dbReference type="ARBA" id="ARBA00004141"/>
    </source>
</evidence>
<dbReference type="GO" id="GO:0030295">
    <property type="term" value="F:protein kinase activator activity"/>
    <property type="evidence" value="ECO:0007669"/>
    <property type="project" value="TreeGrafter"/>
</dbReference>
<dbReference type="CDD" id="cd00075">
    <property type="entry name" value="HATPase"/>
    <property type="match status" value="1"/>
</dbReference>
<dbReference type="SMART" id="SM00091">
    <property type="entry name" value="PAS"/>
    <property type="match status" value="2"/>
</dbReference>
<organism evidence="16 17">
    <name type="scientific">Cecembia rubra</name>
    <dbReference type="NCBI Taxonomy" id="1485585"/>
    <lineage>
        <taxon>Bacteria</taxon>
        <taxon>Pseudomonadati</taxon>
        <taxon>Bacteroidota</taxon>
        <taxon>Cytophagia</taxon>
        <taxon>Cytophagales</taxon>
        <taxon>Cyclobacteriaceae</taxon>
        <taxon>Cecembia</taxon>
    </lineage>
</organism>
<dbReference type="SMART" id="SM00388">
    <property type="entry name" value="HisKA"/>
    <property type="match status" value="1"/>
</dbReference>
<evidence type="ECO:0000313" key="16">
    <source>
        <dbReference type="EMBL" id="PSL02686.1"/>
    </source>
</evidence>
<dbReference type="SMART" id="SM00387">
    <property type="entry name" value="HATPase_c"/>
    <property type="match status" value="1"/>
</dbReference>
<evidence type="ECO:0000256" key="5">
    <source>
        <dbReference type="ARBA" id="ARBA00022679"/>
    </source>
</evidence>
<dbReference type="GO" id="GO:0016020">
    <property type="term" value="C:membrane"/>
    <property type="evidence" value="ECO:0007669"/>
    <property type="project" value="UniProtKB-SubCell"/>
</dbReference>
<comment type="caution">
    <text evidence="16">The sequence shown here is derived from an EMBL/GenBank/DDBJ whole genome shotgun (WGS) entry which is preliminary data.</text>
</comment>
<evidence type="ECO:0000313" key="17">
    <source>
        <dbReference type="Proteomes" id="UP000240708"/>
    </source>
</evidence>
<feature type="domain" description="Histidine kinase" evidence="13">
    <location>
        <begin position="623"/>
        <end position="843"/>
    </location>
</feature>
<name>A0A2P8DZN0_9BACT</name>
<proteinExistence type="predicted"/>
<dbReference type="GO" id="GO:0005524">
    <property type="term" value="F:ATP binding"/>
    <property type="evidence" value="ECO:0007669"/>
    <property type="project" value="UniProtKB-KW"/>
</dbReference>
<dbReference type="PROSITE" id="PS50109">
    <property type="entry name" value="HIS_KIN"/>
    <property type="match status" value="1"/>
</dbReference>
<evidence type="ECO:0000259" key="15">
    <source>
        <dbReference type="PROSITE" id="PS50113"/>
    </source>
</evidence>